<dbReference type="PANTHER" id="PTHR37017">
    <property type="entry name" value="AB HYDROLASE-1 DOMAIN-CONTAINING PROTEIN-RELATED"/>
    <property type="match status" value="1"/>
</dbReference>
<proteinExistence type="predicted"/>
<dbReference type="InterPro" id="IPR052897">
    <property type="entry name" value="Sec-Metab_Biosynth_Hydrolase"/>
</dbReference>
<protein>
    <submittedName>
        <fullName evidence="2">Alpha/beta hydrolase</fullName>
    </submittedName>
</protein>
<keyword evidence="2" id="KW-0378">Hydrolase</keyword>
<dbReference type="AlphaFoldDB" id="A0A5C7XKK9"/>
<dbReference type="SUPFAM" id="SSF53474">
    <property type="entry name" value="alpha/beta-Hydrolases"/>
    <property type="match status" value="1"/>
</dbReference>
<dbReference type="InterPro" id="IPR000073">
    <property type="entry name" value="AB_hydrolase_1"/>
</dbReference>
<dbReference type="PANTHER" id="PTHR37017:SF11">
    <property type="entry name" value="ESTERASE_LIPASE_THIOESTERASE DOMAIN-CONTAINING PROTEIN"/>
    <property type="match status" value="1"/>
</dbReference>
<dbReference type="Pfam" id="PF12697">
    <property type="entry name" value="Abhydrolase_6"/>
    <property type="match status" value="1"/>
</dbReference>
<dbReference type="Gene3D" id="3.40.50.1820">
    <property type="entry name" value="alpha/beta hydrolase"/>
    <property type="match status" value="1"/>
</dbReference>
<dbReference type="EMBL" id="SSGD01000164">
    <property type="protein sequence ID" value="TXI49891.1"/>
    <property type="molecule type" value="Genomic_DNA"/>
</dbReference>
<dbReference type="Proteomes" id="UP000321797">
    <property type="component" value="Unassembled WGS sequence"/>
</dbReference>
<feature type="domain" description="AB hydrolase-1" evidence="1">
    <location>
        <begin position="13"/>
        <end position="233"/>
    </location>
</feature>
<organism evidence="2 3">
    <name type="scientific">Mycolicibacter arupensis</name>
    <dbReference type="NCBI Taxonomy" id="342002"/>
    <lineage>
        <taxon>Bacteria</taxon>
        <taxon>Bacillati</taxon>
        <taxon>Actinomycetota</taxon>
        <taxon>Actinomycetes</taxon>
        <taxon>Mycobacteriales</taxon>
        <taxon>Mycobacteriaceae</taxon>
        <taxon>Mycolicibacter</taxon>
    </lineage>
</organism>
<evidence type="ECO:0000313" key="3">
    <source>
        <dbReference type="Proteomes" id="UP000321797"/>
    </source>
</evidence>
<accession>A0A5C7XKK9</accession>
<comment type="caution">
    <text evidence="2">The sequence shown here is derived from an EMBL/GenBank/DDBJ whole genome shotgun (WGS) entry which is preliminary data.</text>
</comment>
<evidence type="ECO:0000313" key="2">
    <source>
        <dbReference type="EMBL" id="TXI49891.1"/>
    </source>
</evidence>
<reference evidence="2 3" key="1">
    <citation type="submission" date="2018-09" db="EMBL/GenBank/DDBJ databases">
        <title>Metagenome Assembled Genomes from an Advanced Water Purification Facility.</title>
        <authorList>
            <person name="Stamps B.W."/>
            <person name="Spear J.R."/>
        </authorList>
    </citation>
    <scope>NUCLEOTIDE SEQUENCE [LARGE SCALE GENOMIC DNA]</scope>
    <source>
        <strain evidence="2">Bin_29_2</strain>
    </source>
</reference>
<gene>
    <name evidence="2" type="ORF">E6Q54_22045</name>
</gene>
<sequence length="260" mass="27919">MAGGRAGRVTHFILTHGAWHDAWCWAPLIHVLEDRGQTATAVQLPSDEVGQGAEAYAAAIAAAVQPTGSVVVGHSLAGLAIPLVPALAPVNGLIFLAALLPELGTSWRDQLKAGRPMAPWWYDNGLPRQLKDSDGRSLWPSDVAIDLFFHDCEPGMAAASAVRLRPQAPTPVIEPTPLHEFPDVPTAYVMGRDDRAVSADWVRATSTSRLGVEPTWIDGGHSPFLARPTTLAELFIHLADLEFTSTQRKSSPKLSHRPGT</sequence>
<dbReference type="GO" id="GO:0016787">
    <property type="term" value="F:hydrolase activity"/>
    <property type="evidence" value="ECO:0007669"/>
    <property type="project" value="UniProtKB-KW"/>
</dbReference>
<name>A0A5C7XKK9_9MYCO</name>
<evidence type="ECO:0000259" key="1">
    <source>
        <dbReference type="Pfam" id="PF12697"/>
    </source>
</evidence>
<dbReference type="InterPro" id="IPR029058">
    <property type="entry name" value="AB_hydrolase_fold"/>
</dbReference>